<evidence type="ECO:0000256" key="2">
    <source>
        <dbReference type="ARBA" id="ARBA00023122"/>
    </source>
</evidence>
<dbReference type="PANTHER" id="PTHR43080">
    <property type="entry name" value="CBS DOMAIN-CONTAINING PROTEIN CBSX3, MITOCHONDRIAL"/>
    <property type="match status" value="1"/>
</dbReference>
<gene>
    <name evidence="6" type="ORF">D5R95_00810</name>
</gene>
<evidence type="ECO:0000256" key="4">
    <source>
        <dbReference type="PROSITE-ProRule" id="PRU00703"/>
    </source>
</evidence>
<keyword evidence="2 4" id="KW-0129">CBS domain</keyword>
<dbReference type="CDD" id="cd04614">
    <property type="entry name" value="CBS_pair_arch2_repeat2"/>
    <property type="match status" value="1"/>
</dbReference>
<dbReference type="SUPFAM" id="SSF54631">
    <property type="entry name" value="CBS-domain pair"/>
    <property type="match status" value="2"/>
</dbReference>
<evidence type="ECO:0000313" key="7">
    <source>
        <dbReference type="Proteomes" id="UP000284763"/>
    </source>
</evidence>
<dbReference type="InterPro" id="IPR046342">
    <property type="entry name" value="CBS_dom_sf"/>
</dbReference>
<keyword evidence="3" id="KW-0486">Methionine biosynthesis</keyword>
<dbReference type="InterPro" id="IPR051257">
    <property type="entry name" value="Diverse_CBS-Domain"/>
</dbReference>
<dbReference type="PROSITE" id="PS51371">
    <property type="entry name" value="CBS"/>
    <property type="match status" value="4"/>
</dbReference>
<sequence>MPKNTIIEDIMVTNVAYATIPGSRDEVLNILKEKKISGVPILKGNNVVGIVSRTDLLKNPEEEQLAMLMQRNPITVNRKADITEAAKLFLENNIRRLPVVNNGDLVGMVTIADIVASIADLDITEQVGPYLDDGVVAVWCETPLPLTARIMELSHKKAVPVLDANQDLVGIVSELDIINASIIEDSVEMSDMSAGSDDDEWTWESMRDTMSIYYSVSRIKVPNIIVKDVMIKEPITASHISEVSDCALRMKRARIDQMPIVNADQKLLGMLKDKDLLKVIVD</sequence>
<protein>
    <submittedName>
        <fullName evidence="6">CBS domain-containing protein</fullName>
    </submittedName>
</protein>
<dbReference type="Pfam" id="PF00571">
    <property type="entry name" value="CBS"/>
    <property type="match status" value="4"/>
</dbReference>
<dbReference type="AlphaFoldDB" id="A0A424Z4B7"/>
<dbReference type="InterPro" id="IPR000644">
    <property type="entry name" value="CBS_dom"/>
</dbReference>
<comment type="caution">
    <text evidence="6">The sequence shown here is derived from an EMBL/GenBank/DDBJ whole genome shotgun (WGS) entry which is preliminary data.</text>
</comment>
<evidence type="ECO:0000256" key="3">
    <source>
        <dbReference type="ARBA" id="ARBA00023167"/>
    </source>
</evidence>
<organism evidence="6 7">
    <name type="scientific">Methanosalsum natronophilum</name>
    <dbReference type="NCBI Taxonomy" id="768733"/>
    <lineage>
        <taxon>Archaea</taxon>
        <taxon>Methanobacteriati</taxon>
        <taxon>Methanobacteriota</taxon>
        <taxon>Stenosarchaea group</taxon>
        <taxon>Methanomicrobia</taxon>
        <taxon>Methanosarcinales</taxon>
        <taxon>Methanosarcinaceae</taxon>
        <taxon>Methanosalsum</taxon>
    </lineage>
</organism>
<dbReference type="GO" id="GO:0009086">
    <property type="term" value="P:methionine biosynthetic process"/>
    <property type="evidence" value="ECO:0007669"/>
    <property type="project" value="UniProtKB-KW"/>
</dbReference>
<dbReference type="Gene3D" id="3.10.580.10">
    <property type="entry name" value="CBS-domain"/>
    <property type="match status" value="2"/>
</dbReference>
<proteinExistence type="predicted"/>
<reference evidence="6 7" key="1">
    <citation type="submission" date="2018-08" db="EMBL/GenBank/DDBJ databases">
        <title>The metabolism and importance of syntrophic acetate oxidation coupled to methane or sulfide production in haloalkaline environments.</title>
        <authorList>
            <person name="Timmers P.H.A."/>
            <person name="Vavourakis C.D."/>
            <person name="Sorokin D.Y."/>
            <person name="Sinninghe Damste J.S."/>
            <person name="Muyzer G."/>
            <person name="Stams A.J.M."/>
            <person name="Plugge C.M."/>
        </authorList>
    </citation>
    <scope>NUCLEOTIDE SEQUENCE [LARGE SCALE GENOMIC DNA]</scope>
    <source>
        <strain evidence="6">MSAO_Arc3</strain>
    </source>
</reference>
<feature type="domain" description="CBS" evidence="5">
    <location>
        <begin position="131"/>
        <end position="187"/>
    </location>
</feature>
<feature type="domain" description="CBS" evidence="5">
    <location>
        <begin position="230"/>
        <end position="282"/>
    </location>
</feature>
<evidence type="ECO:0000259" key="5">
    <source>
        <dbReference type="PROSITE" id="PS51371"/>
    </source>
</evidence>
<feature type="domain" description="CBS" evidence="5">
    <location>
        <begin position="11"/>
        <end position="67"/>
    </location>
</feature>
<dbReference type="Proteomes" id="UP000284763">
    <property type="component" value="Unassembled WGS sequence"/>
</dbReference>
<dbReference type="SMART" id="SM00116">
    <property type="entry name" value="CBS"/>
    <property type="match status" value="4"/>
</dbReference>
<name>A0A424Z4B7_9EURY</name>
<dbReference type="RefSeq" id="WP_259135066.1">
    <property type="nucleotide sequence ID" value="NZ_JANUCS010000010.1"/>
</dbReference>
<feature type="domain" description="CBS" evidence="5">
    <location>
        <begin position="69"/>
        <end position="125"/>
    </location>
</feature>
<dbReference type="EMBL" id="QZAB01000060">
    <property type="protein sequence ID" value="RQD92068.1"/>
    <property type="molecule type" value="Genomic_DNA"/>
</dbReference>
<evidence type="ECO:0000313" key="6">
    <source>
        <dbReference type="EMBL" id="RQD92068.1"/>
    </source>
</evidence>
<evidence type="ECO:0000256" key="1">
    <source>
        <dbReference type="ARBA" id="ARBA00022605"/>
    </source>
</evidence>
<dbReference type="PANTHER" id="PTHR43080:SF29">
    <property type="entry name" value="OS02G0818000 PROTEIN"/>
    <property type="match status" value="1"/>
</dbReference>
<accession>A0A424Z4B7</accession>
<keyword evidence="1" id="KW-0028">Amino-acid biosynthesis</keyword>